<dbReference type="InterPro" id="IPR053728">
    <property type="entry name" value="Alginate_Permeability_Chnl"/>
</dbReference>
<protein>
    <submittedName>
        <fullName evidence="2">Alginate export family protein</fullName>
    </submittedName>
</protein>
<sequence>MAQGASSAKPKDGFSFSGSVRLRYEYLTGQFRPGFDKSEDATLLRTILTPQYKSGKVRIGAELWDSRMWGGRGAIVGTGEVNTAELVQAYVAVDVDSPLGDGSRGAIQGGRMTLNLGSRRLIASDDYRNTTNGFTGIRADVAKGPTSATLLYLLPQRRLPDDLPSILDNEWKFDRESFDQRLWGGLVNHGLGRVGSLEATYLRFAERDDGSFVTRNRRLQTVGARFIREPKPNQWDYELEGIRQTGSIAASTLPGAARLPVRAGFVHAEVGYTFAGPWKPHLSLEYDWASGDGPGRRYTRFDTLFGMRRADLGPASLYNALGRANISAPGVRLEVTPSSRLDAFTTWRGLWADEPGDIFSTTGVRNAVNEERFGGHQLEGRVRYWLVPAKLRAEGNVAVILRDNFLRDAANVPTRRDTIYSSLSLTASF</sequence>
<dbReference type="EMBL" id="CP049869">
    <property type="protein sequence ID" value="QIK79872.1"/>
    <property type="molecule type" value="Genomic_DNA"/>
</dbReference>
<organism evidence="2 3">
    <name type="scientific">Sphingomonas piscis</name>
    <dbReference type="NCBI Taxonomy" id="2714943"/>
    <lineage>
        <taxon>Bacteria</taxon>
        <taxon>Pseudomonadati</taxon>
        <taxon>Pseudomonadota</taxon>
        <taxon>Alphaproteobacteria</taxon>
        <taxon>Sphingomonadales</taxon>
        <taxon>Sphingomonadaceae</taxon>
        <taxon>Sphingomonas</taxon>
    </lineage>
</organism>
<dbReference type="Pfam" id="PF13372">
    <property type="entry name" value="Alginate_exp"/>
    <property type="match status" value="1"/>
</dbReference>
<evidence type="ECO:0000313" key="3">
    <source>
        <dbReference type="Proteomes" id="UP000503222"/>
    </source>
</evidence>
<evidence type="ECO:0000259" key="1">
    <source>
        <dbReference type="Pfam" id="PF13372"/>
    </source>
</evidence>
<name>A0A6G7YT12_9SPHN</name>
<feature type="domain" description="Alginate export" evidence="1">
    <location>
        <begin position="15"/>
        <end position="407"/>
    </location>
</feature>
<keyword evidence="3" id="KW-1185">Reference proteome</keyword>
<dbReference type="Gene3D" id="2.40.160.100">
    <property type="match status" value="1"/>
</dbReference>
<reference evidence="2 3" key="1">
    <citation type="submission" date="2020-03" db="EMBL/GenBank/DDBJ databases">
        <title>Sphingomonas sp. nov., isolated from fish.</title>
        <authorList>
            <person name="Hyun D.-W."/>
            <person name="Bae J.-W."/>
        </authorList>
    </citation>
    <scope>NUCLEOTIDE SEQUENCE [LARGE SCALE GENOMIC DNA]</scope>
    <source>
        <strain evidence="2 3">HDW15B</strain>
    </source>
</reference>
<dbReference type="InterPro" id="IPR025388">
    <property type="entry name" value="Alginate_export_dom"/>
</dbReference>
<proteinExistence type="predicted"/>
<dbReference type="Proteomes" id="UP000503222">
    <property type="component" value="Chromosome"/>
</dbReference>
<dbReference type="AlphaFoldDB" id="A0A6G7YT12"/>
<evidence type="ECO:0000313" key="2">
    <source>
        <dbReference type="EMBL" id="QIK79872.1"/>
    </source>
</evidence>
<dbReference type="KEGG" id="spii:G7077_01950"/>
<gene>
    <name evidence="2" type="ORF">G7077_01950</name>
</gene>
<accession>A0A6G7YT12</accession>